<comment type="caution">
    <text evidence="4">The sequence shown here is derived from an EMBL/GenBank/DDBJ whole genome shotgun (WGS) entry which is preliminary data.</text>
</comment>
<dbReference type="CDD" id="cd04301">
    <property type="entry name" value="NAT_SF"/>
    <property type="match status" value="1"/>
</dbReference>
<dbReference type="SUPFAM" id="SSF55729">
    <property type="entry name" value="Acyl-CoA N-acyltransferases (Nat)"/>
    <property type="match status" value="1"/>
</dbReference>
<dbReference type="Gene3D" id="3.40.630.30">
    <property type="match status" value="1"/>
</dbReference>
<evidence type="ECO:0000313" key="4">
    <source>
        <dbReference type="EMBL" id="MBB5431537.1"/>
    </source>
</evidence>
<evidence type="ECO:0000256" key="1">
    <source>
        <dbReference type="ARBA" id="ARBA00022679"/>
    </source>
</evidence>
<dbReference type="Proteomes" id="UP000572635">
    <property type="component" value="Unassembled WGS sequence"/>
</dbReference>
<dbReference type="EMBL" id="JACHDB010000001">
    <property type="protein sequence ID" value="MBB5431537.1"/>
    <property type="molecule type" value="Genomic_DNA"/>
</dbReference>
<dbReference type="InterPro" id="IPR050832">
    <property type="entry name" value="Bact_Acetyltransf"/>
</dbReference>
<organism evidence="4 5">
    <name type="scientific">Nocardiopsis composta</name>
    <dbReference type="NCBI Taxonomy" id="157465"/>
    <lineage>
        <taxon>Bacteria</taxon>
        <taxon>Bacillati</taxon>
        <taxon>Actinomycetota</taxon>
        <taxon>Actinomycetes</taxon>
        <taxon>Streptosporangiales</taxon>
        <taxon>Nocardiopsidaceae</taxon>
        <taxon>Nocardiopsis</taxon>
    </lineage>
</organism>
<dbReference type="RefSeq" id="WP_184391237.1">
    <property type="nucleotide sequence ID" value="NZ_BAAAJD010000086.1"/>
</dbReference>
<dbReference type="Pfam" id="PF00583">
    <property type="entry name" value="Acetyltransf_1"/>
    <property type="match status" value="1"/>
</dbReference>
<sequence>MQISLATKTSTATDGVLRYRFLGHHEIDELAELWNVVHEQHTADAPGLQDVLASVDPDEAWRRRRAQYLRWLEDRDTLAVLAERDGAPVGYAMVTLRDNPQGSWDRGERVAVVQTLAIHPDSRGTGVASGLLEEVRLQVAAQGVRDIELSAPAGSPGDLRFFEEEGFRPFVTTMVCRIGGTGALD</sequence>
<dbReference type="AlphaFoldDB" id="A0A7W8QJC2"/>
<dbReference type="GO" id="GO:0016747">
    <property type="term" value="F:acyltransferase activity, transferring groups other than amino-acyl groups"/>
    <property type="evidence" value="ECO:0007669"/>
    <property type="project" value="InterPro"/>
</dbReference>
<dbReference type="InterPro" id="IPR000182">
    <property type="entry name" value="GNAT_dom"/>
</dbReference>
<accession>A0A7W8QJC2</accession>
<name>A0A7W8QJC2_9ACTN</name>
<keyword evidence="2" id="KW-0012">Acyltransferase</keyword>
<proteinExistence type="predicted"/>
<dbReference type="PROSITE" id="PS51186">
    <property type="entry name" value="GNAT"/>
    <property type="match status" value="1"/>
</dbReference>
<dbReference type="PANTHER" id="PTHR43877">
    <property type="entry name" value="AMINOALKYLPHOSPHONATE N-ACETYLTRANSFERASE-RELATED-RELATED"/>
    <property type="match status" value="1"/>
</dbReference>
<evidence type="ECO:0000313" key="5">
    <source>
        <dbReference type="Proteomes" id="UP000572635"/>
    </source>
</evidence>
<keyword evidence="1 4" id="KW-0808">Transferase</keyword>
<gene>
    <name evidence="4" type="ORF">HDA36_001621</name>
</gene>
<feature type="domain" description="N-acetyltransferase" evidence="3">
    <location>
        <begin position="35"/>
        <end position="185"/>
    </location>
</feature>
<protein>
    <submittedName>
        <fullName evidence="4">GNAT superfamily N-acetyltransferase</fullName>
    </submittedName>
</protein>
<evidence type="ECO:0000256" key="2">
    <source>
        <dbReference type="ARBA" id="ARBA00023315"/>
    </source>
</evidence>
<reference evidence="4 5" key="1">
    <citation type="submission" date="2020-08" db="EMBL/GenBank/DDBJ databases">
        <title>Sequencing the genomes of 1000 actinobacteria strains.</title>
        <authorList>
            <person name="Klenk H.-P."/>
        </authorList>
    </citation>
    <scope>NUCLEOTIDE SEQUENCE [LARGE SCALE GENOMIC DNA]</scope>
    <source>
        <strain evidence="4 5">DSM 44551</strain>
    </source>
</reference>
<dbReference type="InterPro" id="IPR016181">
    <property type="entry name" value="Acyl_CoA_acyltransferase"/>
</dbReference>
<keyword evidence="5" id="KW-1185">Reference proteome</keyword>
<evidence type="ECO:0000259" key="3">
    <source>
        <dbReference type="PROSITE" id="PS51186"/>
    </source>
</evidence>